<evidence type="ECO:0000256" key="5">
    <source>
        <dbReference type="ARBA" id="ARBA00022970"/>
    </source>
</evidence>
<dbReference type="Pfam" id="PF00528">
    <property type="entry name" value="BPD_transp_1"/>
    <property type="match status" value="1"/>
</dbReference>
<dbReference type="SUPFAM" id="SSF161098">
    <property type="entry name" value="MetI-like"/>
    <property type="match status" value="1"/>
</dbReference>
<dbReference type="NCBIfam" id="TIGR01726">
    <property type="entry name" value="HEQRo_perm_3TM"/>
    <property type="match status" value="1"/>
</dbReference>
<gene>
    <name evidence="10" type="ORF">IPI13_08965</name>
</gene>
<dbReference type="Gene3D" id="1.10.3720.10">
    <property type="entry name" value="MetI-like"/>
    <property type="match status" value="1"/>
</dbReference>
<evidence type="ECO:0000256" key="2">
    <source>
        <dbReference type="ARBA" id="ARBA00022448"/>
    </source>
</evidence>
<keyword evidence="2 8" id="KW-0813">Transport</keyword>
<keyword evidence="6 8" id="KW-1133">Transmembrane helix</keyword>
<dbReference type="InterPro" id="IPR010065">
    <property type="entry name" value="AA_ABC_transptr_permease_3TM"/>
</dbReference>
<dbReference type="GO" id="GO:0006865">
    <property type="term" value="P:amino acid transport"/>
    <property type="evidence" value="ECO:0007669"/>
    <property type="project" value="UniProtKB-KW"/>
</dbReference>
<sequence>MSSRAPNDVGSLPIDAVPLRHPGRTASALVIVALLGLFLYGAATNSAYEWSTYAAYLLDERISRAAVITLMLTVLAMVIGVVLGVLLAVMRLSPNRVLRSVSWGFVWFFRGTPVYVQLVFWGLITTIYRTVDLGVPFGPQFLHISTSSFAENFFWLAVIGLGLNESAYMAEIVRAGISSVDEGQYEAATALGMSWREATTLVVLPQAMRVIIPPTGNELISMLKTTSLVTAIPYTQDLYSRARDLAVETFNPVPMLLVASTWYLFFTSILMVGQFYLERHFGRGASRAASSKQLKTLAAAQLRDDKAVR</sequence>
<evidence type="ECO:0000256" key="6">
    <source>
        <dbReference type="ARBA" id="ARBA00022989"/>
    </source>
</evidence>
<keyword evidence="3" id="KW-1003">Cell membrane</keyword>
<evidence type="ECO:0000313" key="10">
    <source>
        <dbReference type="EMBL" id="MBK7273283.1"/>
    </source>
</evidence>
<keyword evidence="7 8" id="KW-0472">Membrane</keyword>
<organism evidence="10 11">
    <name type="scientific">Candidatus Phosphoribacter hodrii</name>
    <dbReference type="NCBI Taxonomy" id="2953743"/>
    <lineage>
        <taxon>Bacteria</taxon>
        <taxon>Bacillati</taxon>
        <taxon>Actinomycetota</taxon>
        <taxon>Actinomycetes</taxon>
        <taxon>Micrococcales</taxon>
        <taxon>Dermatophilaceae</taxon>
        <taxon>Candidatus Phosphoribacter</taxon>
    </lineage>
</organism>
<protein>
    <submittedName>
        <fullName evidence="10">Amino acid ABC transporter permease</fullName>
    </submittedName>
</protein>
<dbReference type="CDD" id="cd06261">
    <property type="entry name" value="TM_PBP2"/>
    <property type="match status" value="1"/>
</dbReference>
<comment type="similarity">
    <text evidence="8">Belongs to the binding-protein-dependent transport system permease family.</text>
</comment>
<dbReference type="InterPro" id="IPR043429">
    <property type="entry name" value="ArtM/GltK/GlnP/TcyL/YhdX-like"/>
</dbReference>
<keyword evidence="4 8" id="KW-0812">Transmembrane</keyword>
<dbReference type="InterPro" id="IPR035906">
    <property type="entry name" value="MetI-like_sf"/>
</dbReference>
<evidence type="ECO:0000313" key="11">
    <source>
        <dbReference type="Proteomes" id="UP000726105"/>
    </source>
</evidence>
<reference evidence="10 11" key="1">
    <citation type="submission" date="2020-10" db="EMBL/GenBank/DDBJ databases">
        <title>Connecting structure to function with the recovery of over 1000 high-quality activated sludge metagenome-assembled genomes encoding full-length rRNA genes using long-read sequencing.</title>
        <authorList>
            <person name="Singleton C.M."/>
            <person name="Petriglieri F."/>
            <person name="Kristensen J.M."/>
            <person name="Kirkegaard R.H."/>
            <person name="Michaelsen T.Y."/>
            <person name="Andersen M.H."/>
            <person name="Karst S.M."/>
            <person name="Dueholm M.S."/>
            <person name="Nielsen P.H."/>
            <person name="Albertsen M."/>
        </authorList>
    </citation>
    <scope>NUCLEOTIDE SEQUENCE [LARGE SCALE GENOMIC DNA]</scope>
    <source>
        <strain evidence="10">Ega_18-Q3-R5-49_MAXAC.001</strain>
    </source>
</reference>
<proteinExistence type="inferred from homology"/>
<dbReference type="InterPro" id="IPR000515">
    <property type="entry name" value="MetI-like"/>
</dbReference>
<dbReference type="EMBL" id="JADJIB010000003">
    <property type="protein sequence ID" value="MBK7273283.1"/>
    <property type="molecule type" value="Genomic_DNA"/>
</dbReference>
<dbReference type="GO" id="GO:0043190">
    <property type="term" value="C:ATP-binding cassette (ABC) transporter complex"/>
    <property type="evidence" value="ECO:0007669"/>
    <property type="project" value="InterPro"/>
</dbReference>
<accession>A0A935MA16</accession>
<comment type="caution">
    <text evidence="10">The sequence shown here is derived from an EMBL/GenBank/DDBJ whole genome shotgun (WGS) entry which is preliminary data.</text>
</comment>
<comment type="subcellular location">
    <subcellularLocation>
        <location evidence="1 8">Cell membrane</location>
        <topology evidence="1 8">Multi-pass membrane protein</topology>
    </subcellularLocation>
</comment>
<dbReference type="PROSITE" id="PS50928">
    <property type="entry name" value="ABC_TM1"/>
    <property type="match status" value="1"/>
</dbReference>
<evidence type="ECO:0000256" key="7">
    <source>
        <dbReference type="ARBA" id="ARBA00023136"/>
    </source>
</evidence>
<feature type="transmembrane region" description="Helical" evidence="8">
    <location>
        <begin position="68"/>
        <end position="89"/>
    </location>
</feature>
<dbReference type="AlphaFoldDB" id="A0A935MA16"/>
<evidence type="ECO:0000256" key="3">
    <source>
        <dbReference type="ARBA" id="ARBA00022475"/>
    </source>
</evidence>
<evidence type="ECO:0000256" key="8">
    <source>
        <dbReference type="RuleBase" id="RU363032"/>
    </source>
</evidence>
<dbReference type="Proteomes" id="UP000726105">
    <property type="component" value="Unassembled WGS sequence"/>
</dbReference>
<dbReference type="PANTHER" id="PTHR30614">
    <property type="entry name" value="MEMBRANE COMPONENT OF AMINO ACID ABC TRANSPORTER"/>
    <property type="match status" value="1"/>
</dbReference>
<keyword evidence="5" id="KW-0029">Amino-acid transport</keyword>
<feature type="transmembrane region" description="Helical" evidence="8">
    <location>
        <begin position="101"/>
        <end position="124"/>
    </location>
</feature>
<evidence type="ECO:0000259" key="9">
    <source>
        <dbReference type="PROSITE" id="PS50928"/>
    </source>
</evidence>
<evidence type="ECO:0000256" key="1">
    <source>
        <dbReference type="ARBA" id="ARBA00004651"/>
    </source>
</evidence>
<dbReference type="GO" id="GO:0022857">
    <property type="term" value="F:transmembrane transporter activity"/>
    <property type="evidence" value="ECO:0007669"/>
    <property type="project" value="InterPro"/>
</dbReference>
<dbReference type="PANTHER" id="PTHR30614:SF0">
    <property type="entry name" value="L-CYSTINE TRANSPORT SYSTEM PERMEASE PROTEIN TCYL"/>
    <property type="match status" value="1"/>
</dbReference>
<name>A0A935MA16_9MICO</name>
<feature type="transmembrane region" description="Helical" evidence="8">
    <location>
        <begin position="255"/>
        <end position="277"/>
    </location>
</feature>
<feature type="domain" description="ABC transmembrane type-1" evidence="9">
    <location>
        <begin position="66"/>
        <end position="274"/>
    </location>
</feature>
<feature type="transmembrane region" description="Helical" evidence="8">
    <location>
        <begin position="28"/>
        <end position="48"/>
    </location>
</feature>
<evidence type="ECO:0000256" key="4">
    <source>
        <dbReference type="ARBA" id="ARBA00022692"/>
    </source>
</evidence>